<proteinExistence type="predicted"/>
<keyword evidence="1" id="KW-0812">Transmembrane</keyword>
<feature type="transmembrane region" description="Helical" evidence="1">
    <location>
        <begin position="21"/>
        <end position="46"/>
    </location>
</feature>
<evidence type="ECO:0000313" key="3">
    <source>
        <dbReference type="Proteomes" id="UP000186026"/>
    </source>
</evidence>
<keyword evidence="1" id="KW-0472">Membrane</keyword>
<feature type="transmembrane region" description="Helical" evidence="1">
    <location>
        <begin position="167"/>
        <end position="194"/>
    </location>
</feature>
<sequence length="204" mass="22299">MKKPEQELAEIKAMMERSTRFLSLSGLSGVLAGIYAFIGAGLAYYWIYFPSSSWGDGVEVLDSSVIFQRLLIVALAVLILAIGTAGLLSQKRSAKTASQFWSSASKRFMKALFVPVISGGLFAFALLHEGQFDLIAATTLIFYGLGLISASHYTLNEINNLGFGQLILGLIAAYFPAYGLLCWAAGFGVLHVIYGTMMYYKYER</sequence>
<keyword evidence="1" id="KW-1133">Transmembrane helix</keyword>
<reference evidence="3" key="1">
    <citation type="submission" date="2017-01" db="EMBL/GenBank/DDBJ databases">
        <authorList>
            <person name="Varghese N."/>
            <person name="Submissions S."/>
        </authorList>
    </citation>
    <scope>NUCLEOTIDE SEQUENCE [LARGE SCALE GENOMIC DNA]</scope>
    <source>
        <strain evidence="3">DSM 46698</strain>
    </source>
</reference>
<dbReference type="AlphaFoldDB" id="A0A1N7JIL9"/>
<organism evidence="2 3">
    <name type="scientific">Belliella pelovolcani</name>
    <dbReference type="NCBI Taxonomy" id="529505"/>
    <lineage>
        <taxon>Bacteria</taxon>
        <taxon>Pseudomonadati</taxon>
        <taxon>Bacteroidota</taxon>
        <taxon>Cytophagia</taxon>
        <taxon>Cytophagales</taxon>
        <taxon>Cyclobacteriaceae</taxon>
        <taxon>Belliella</taxon>
    </lineage>
</organism>
<dbReference type="Proteomes" id="UP000186026">
    <property type="component" value="Unassembled WGS sequence"/>
</dbReference>
<dbReference type="OrthoDB" id="1120881at2"/>
<feature type="transmembrane region" description="Helical" evidence="1">
    <location>
        <begin position="66"/>
        <end position="88"/>
    </location>
</feature>
<feature type="transmembrane region" description="Helical" evidence="1">
    <location>
        <begin position="108"/>
        <end position="128"/>
    </location>
</feature>
<evidence type="ECO:0000256" key="1">
    <source>
        <dbReference type="SAM" id="Phobius"/>
    </source>
</evidence>
<name>A0A1N7JIL9_9BACT</name>
<dbReference type="STRING" id="529505.SAMN05421761_10136"/>
<dbReference type="RefSeq" id="WP_076497393.1">
    <property type="nucleotide sequence ID" value="NZ_FTOP01000001.1"/>
</dbReference>
<feature type="transmembrane region" description="Helical" evidence="1">
    <location>
        <begin position="134"/>
        <end position="155"/>
    </location>
</feature>
<accession>A0A1N7JIL9</accession>
<gene>
    <name evidence="2" type="ORF">SAMN05421761_10136</name>
</gene>
<evidence type="ECO:0000313" key="2">
    <source>
        <dbReference type="EMBL" id="SIS49104.1"/>
    </source>
</evidence>
<keyword evidence="3" id="KW-1185">Reference proteome</keyword>
<protein>
    <submittedName>
        <fullName evidence="2">Uncharacterized protein</fullName>
    </submittedName>
</protein>
<dbReference type="EMBL" id="FTOP01000001">
    <property type="protein sequence ID" value="SIS49104.1"/>
    <property type="molecule type" value="Genomic_DNA"/>
</dbReference>